<dbReference type="PANTHER" id="PTHR48081:SF6">
    <property type="entry name" value="PEPTIDASE S9 PROLYL OLIGOPEPTIDASE CATALYTIC DOMAIN-CONTAINING PROTEIN"/>
    <property type="match status" value="1"/>
</dbReference>
<organism evidence="3 4">
    <name type="scientific">Blautia hansenii</name>
    <name type="common">Ruminococcus hansenii</name>
    <dbReference type="NCBI Taxonomy" id="1322"/>
    <lineage>
        <taxon>Bacteria</taxon>
        <taxon>Bacillati</taxon>
        <taxon>Bacillota</taxon>
        <taxon>Clostridia</taxon>
        <taxon>Lachnospirales</taxon>
        <taxon>Lachnospiraceae</taxon>
        <taxon>Blautia</taxon>
    </lineage>
</organism>
<evidence type="ECO:0000313" key="4">
    <source>
        <dbReference type="Proteomes" id="UP000822142"/>
    </source>
</evidence>
<feature type="domain" description="BD-FAE-like" evidence="2">
    <location>
        <begin position="32"/>
        <end position="128"/>
    </location>
</feature>
<dbReference type="Gene3D" id="3.40.50.1820">
    <property type="entry name" value="alpha/beta hydrolase"/>
    <property type="match status" value="1"/>
</dbReference>
<dbReference type="InterPro" id="IPR050300">
    <property type="entry name" value="GDXG_lipolytic_enzyme"/>
</dbReference>
<gene>
    <name evidence="3" type="ORF">G5A70_02745</name>
</gene>
<evidence type="ECO:0000259" key="2">
    <source>
        <dbReference type="Pfam" id="PF20434"/>
    </source>
</evidence>
<dbReference type="InterPro" id="IPR029058">
    <property type="entry name" value="AB_hydrolase_fold"/>
</dbReference>
<comment type="caution">
    <text evidence="3">The sequence shown here is derived from an EMBL/GenBank/DDBJ whole genome shotgun (WGS) entry which is preliminary data.</text>
</comment>
<dbReference type="PANTHER" id="PTHR48081">
    <property type="entry name" value="AB HYDROLASE SUPERFAMILY PROTEIN C4A8.06C"/>
    <property type="match status" value="1"/>
</dbReference>
<dbReference type="EMBL" id="JAAITA010000002">
    <property type="protein sequence ID" value="NSJ85124.1"/>
    <property type="molecule type" value="Genomic_DNA"/>
</dbReference>
<dbReference type="InterPro" id="IPR049492">
    <property type="entry name" value="BD-FAE-like_dom"/>
</dbReference>
<dbReference type="GO" id="GO:0016787">
    <property type="term" value="F:hydrolase activity"/>
    <property type="evidence" value="ECO:0007669"/>
    <property type="project" value="UniProtKB-KW"/>
</dbReference>
<protein>
    <submittedName>
        <fullName evidence="3">Alpha/beta hydrolase</fullName>
    </submittedName>
</protein>
<sequence length="356" mass="39554">MRTELLTLNQERNVTLTAYLQETGGAFSYISKRPAILILPGGGYQYCSDREADPVAMPYLKAGYQVFILRYSVKKDAVWPNPLKDYEQAMTLIRSKREEWNVYGDRIAVLGFSAGGHLAGCAATMAENKPNAAILGYAVTRGEDVQMCESTAPDVISAVTEETCPCFVFATCNDQLVAVENSVNFLQALAQKGVTFESHIYAYGPHGFSTGDTSVQNREIPLCSRVPDWVEDSIGWLKDVLGDFGENTMTEPVCKAHVSGDYDTFLSWDCTFGYLRNYAGAETVMTPFLAWLEANKDMLAEKIGPAAQELVRKNGMEGLYFMADSRSFREILNHTGMTKAEKQQIEEALEKIPNER</sequence>
<accession>A0ABX2I4B6</accession>
<proteinExistence type="predicted"/>
<keyword evidence="4" id="KW-1185">Reference proteome</keyword>
<name>A0ABX2I4B6_BLAHA</name>
<dbReference type="RefSeq" id="WP_173747779.1">
    <property type="nucleotide sequence ID" value="NZ_JAAITA010000002.1"/>
</dbReference>
<evidence type="ECO:0000313" key="3">
    <source>
        <dbReference type="EMBL" id="NSJ85124.1"/>
    </source>
</evidence>
<evidence type="ECO:0000256" key="1">
    <source>
        <dbReference type="ARBA" id="ARBA00022801"/>
    </source>
</evidence>
<dbReference type="Proteomes" id="UP000822142">
    <property type="component" value="Unassembled WGS sequence"/>
</dbReference>
<reference evidence="3 4" key="1">
    <citation type="journal article" date="2020" name="Cell Host Microbe">
        <title>Functional and Genomic Variation between Human-Derived Isolates of Lachnospiraceae Reveals Inter- and Intra-Species Diversity.</title>
        <authorList>
            <person name="Sorbara M.T."/>
            <person name="Littmann E.R."/>
            <person name="Fontana E."/>
            <person name="Moody T.U."/>
            <person name="Kohout C.E."/>
            <person name="Gjonbalaj M."/>
            <person name="Eaton V."/>
            <person name="Seok R."/>
            <person name="Leiner I.M."/>
            <person name="Pamer E.G."/>
        </authorList>
    </citation>
    <scope>NUCLEOTIDE SEQUENCE [LARGE SCALE GENOMIC DNA]</scope>
    <source>
        <strain evidence="3 4">MSK.15.26</strain>
    </source>
</reference>
<dbReference type="SUPFAM" id="SSF53474">
    <property type="entry name" value="alpha/beta-Hydrolases"/>
    <property type="match status" value="1"/>
</dbReference>
<keyword evidence="1 3" id="KW-0378">Hydrolase</keyword>
<dbReference type="Pfam" id="PF20434">
    <property type="entry name" value="BD-FAE"/>
    <property type="match status" value="1"/>
</dbReference>